<name>A0AAP8QC30_BRELA</name>
<dbReference type="AlphaFoldDB" id="A0AAP8QC30"/>
<evidence type="ECO:0000313" key="1">
    <source>
        <dbReference type="EMBL" id="PPA93950.1"/>
    </source>
</evidence>
<accession>A0AAP8QC30</accession>
<dbReference type="InterPro" id="IPR008928">
    <property type="entry name" value="6-hairpin_glycosidase_sf"/>
</dbReference>
<organism evidence="1 2">
    <name type="scientific">Brevibacillus laterosporus</name>
    <name type="common">Bacillus laterosporus</name>
    <dbReference type="NCBI Taxonomy" id="1465"/>
    <lineage>
        <taxon>Bacteria</taxon>
        <taxon>Bacillati</taxon>
        <taxon>Bacillota</taxon>
        <taxon>Bacilli</taxon>
        <taxon>Bacillales</taxon>
        <taxon>Paenibacillaceae</taxon>
        <taxon>Brevibacillus</taxon>
    </lineage>
</organism>
<dbReference type="Gene3D" id="1.50.10.10">
    <property type="match status" value="1"/>
</dbReference>
<dbReference type="RefSeq" id="WP_104032371.1">
    <property type="nucleotide sequence ID" value="NZ_JARMDU010000020.1"/>
</dbReference>
<comment type="caution">
    <text evidence="1">The sequence shown here is derived from an EMBL/GenBank/DDBJ whole genome shotgun (WGS) entry which is preliminary data.</text>
</comment>
<dbReference type="SUPFAM" id="SSF48208">
    <property type="entry name" value="Six-hairpin glycosidases"/>
    <property type="match status" value="1"/>
</dbReference>
<evidence type="ECO:0000313" key="2">
    <source>
        <dbReference type="Proteomes" id="UP000239759"/>
    </source>
</evidence>
<dbReference type="InterPro" id="IPR012341">
    <property type="entry name" value="6hp_glycosidase-like_sf"/>
</dbReference>
<proteinExistence type="predicted"/>
<sequence length="276" mass="31788">MDSSIQIVKKSQVFLWEDGASSITFTAETPTLLTTLGQIQIVIDTTLYQLSKGNVMFLRPNDAITVEYNEDTAPLVYQVGFEYYELVEYTEENIRYGKNHDHLPPSGWMTEFLPYQAYVLIQKIVEQYQPVQSAQNSQCRFLLDELLHIVFSQKRDIRKHQGIPSIEKALFYIQEHYHTPITTLNAWIQKTTSKKPNKVMSGYSLDGKVLPKADFNSMAYTAPFAVSAMIDSKNQDWLNKLWTHMASSSTKSNEYFDNSIRLLTMITASGNWWLPE</sequence>
<protein>
    <submittedName>
        <fullName evidence="1">Uncharacterized protein</fullName>
    </submittedName>
</protein>
<dbReference type="EMBL" id="PRKQ01000018">
    <property type="protein sequence ID" value="PPA93950.1"/>
    <property type="molecule type" value="Genomic_DNA"/>
</dbReference>
<gene>
    <name evidence="1" type="ORF">C4A77_15035</name>
</gene>
<dbReference type="GO" id="GO:0005975">
    <property type="term" value="P:carbohydrate metabolic process"/>
    <property type="evidence" value="ECO:0007669"/>
    <property type="project" value="InterPro"/>
</dbReference>
<dbReference type="Proteomes" id="UP000239759">
    <property type="component" value="Unassembled WGS sequence"/>
</dbReference>
<reference evidence="1 2" key="1">
    <citation type="submission" date="2018-02" db="EMBL/GenBank/DDBJ databases">
        <title>Comparative analysis of genomes of three Brevibacillus laterosporus strains producers of potent antimicrobials isolated from silage.</title>
        <authorList>
            <person name="Kojic M."/>
            <person name="Miljkovic M."/>
            <person name="Studholme D."/>
            <person name="Filipic B."/>
        </authorList>
    </citation>
    <scope>NUCLEOTIDE SEQUENCE [LARGE SCALE GENOMIC DNA]</scope>
    <source>
        <strain evidence="1 2">BGSP11</strain>
    </source>
</reference>